<dbReference type="EMBL" id="JAALHA020000034">
    <property type="protein sequence ID" value="MDR9900466.1"/>
    <property type="molecule type" value="Genomic_DNA"/>
</dbReference>
<evidence type="ECO:0000313" key="3">
    <source>
        <dbReference type="Proteomes" id="UP000667802"/>
    </source>
</evidence>
<gene>
    <name evidence="2" type="ORF">G7B40_038855</name>
</gene>
<proteinExistence type="predicted"/>
<accession>A0AAP5IF67</accession>
<reference evidence="3" key="1">
    <citation type="journal article" date="2021" name="Science">
        <title>Hunting the eagle killer: A cyanobacterial neurotoxin causes vacuolar myelinopathy.</title>
        <authorList>
            <person name="Breinlinger S."/>
            <person name="Phillips T.J."/>
            <person name="Haram B.N."/>
            <person name="Mares J."/>
            <person name="Martinez Yerena J.A."/>
            <person name="Hrouzek P."/>
            <person name="Sobotka R."/>
            <person name="Henderson W.M."/>
            <person name="Schmieder P."/>
            <person name="Williams S.M."/>
            <person name="Lauderdale J.D."/>
            <person name="Wilde H.D."/>
            <person name="Gerrin W."/>
            <person name="Kust A."/>
            <person name="Washington J.W."/>
            <person name="Wagner C."/>
            <person name="Geier B."/>
            <person name="Liebeke M."/>
            <person name="Enke H."/>
            <person name="Niedermeyer T.H.J."/>
            <person name="Wilde S.B."/>
        </authorList>
    </citation>
    <scope>NUCLEOTIDE SEQUENCE [LARGE SCALE GENOMIC DNA]</scope>
    <source>
        <strain evidence="3">Thurmond2011</strain>
    </source>
</reference>
<evidence type="ECO:0000256" key="1">
    <source>
        <dbReference type="SAM" id="MobiDB-lite"/>
    </source>
</evidence>
<comment type="caution">
    <text evidence="2">The sequence shown here is derived from an EMBL/GenBank/DDBJ whole genome shotgun (WGS) entry which is preliminary data.</text>
</comment>
<protein>
    <submittedName>
        <fullName evidence="2">Sporulation/spore germination protein</fullName>
    </submittedName>
</protein>
<organism evidence="2 3">
    <name type="scientific">Aetokthonos hydrillicola Thurmond2011</name>
    <dbReference type="NCBI Taxonomy" id="2712845"/>
    <lineage>
        <taxon>Bacteria</taxon>
        <taxon>Bacillati</taxon>
        <taxon>Cyanobacteriota</taxon>
        <taxon>Cyanophyceae</taxon>
        <taxon>Nostocales</taxon>
        <taxon>Hapalosiphonaceae</taxon>
        <taxon>Aetokthonos</taxon>
    </lineage>
</organism>
<dbReference type="Proteomes" id="UP000667802">
    <property type="component" value="Unassembled WGS sequence"/>
</dbReference>
<keyword evidence="3" id="KW-1185">Reference proteome</keyword>
<feature type="region of interest" description="Disordered" evidence="1">
    <location>
        <begin position="36"/>
        <end position="62"/>
    </location>
</feature>
<name>A0AAP5IF67_9CYAN</name>
<evidence type="ECO:0000313" key="2">
    <source>
        <dbReference type="EMBL" id="MDR9900466.1"/>
    </source>
</evidence>
<sequence length="182" mass="19732">MNKSNLYVLSLIIILIVSSLSSCTYNLQSTTAPQSEISASTNAKLSPTPSMAQLRAKKSTTSSPATSKTVKVTLYISDTECQALIPKQVSVSAVEPLISTVGKIIEQQDSGDFSLSGYRVSINNGVATVDLRVSPHSQRQLTSLSSCEQFALFSSLRKTLTSHPEWKIKEVRFTELGKEITS</sequence>
<dbReference type="PROSITE" id="PS51257">
    <property type="entry name" value="PROKAR_LIPOPROTEIN"/>
    <property type="match status" value="1"/>
</dbReference>
<feature type="compositionally biased region" description="Polar residues" evidence="1">
    <location>
        <begin position="36"/>
        <end position="51"/>
    </location>
</feature>
<dbReference type="AlphaFoldDB" id="A0AAP5IF67"/>